<dbReference type="Proteomes" id="UP000187439">
    <property type="component" value="Unassembled WGS sequence"/>
</dbReference>
<proteinExistence type="predicted"/>
<protein>
    <submittedName>
        <fullName evidence="1">Uncharacterized protein</fullName>
    </submittedName>
</protein>
<evidence type="ECO:0000313" key="1">
    <source>
        <dbReference type="EMBL" id="OMD40108.1"/>
    </source>
</evidence>
<accession>A0A1R0XYD9</accession>
<reference evidence="1 2" key="1">
    <citation type="submission" date="2016-10" db="EMBL/GenBank/DDBJ databases">
        <title>Paenibacillus species isolates.</title>
        <authorList>
            <person name="Beno S.M."/>
        </authorList>
    </citation>
    <scope>NUCLEOTIDE SEQUENCE [LARGE SCALE GENOMIC DNA]</scope>
    <source>
        <strain evidence="1 2">FSL H7-0710</strain>
    </source>
</reference>
<dbReference type="AlphaFoldDB" id="A0A1R0XYD9"/>
<comment type="caution">
    <text evidence="1">The sequence shown here is derived from an EMBL/GenBank/DDBJ whole genome shotgun (WGS) entry which is preliminary data.</text>
</comment>
<dbReference type="EMBL" id="MPTC01000011">
    <property type="protein sequence ID" value="OMD40108.1"/>
    <property type="molecule type" value="Genomic_DNA"/>
</dbReference>
<evidence type="ECO:0000313" key="2">
    <source>
        <dbReference type="Proteomes" id="UP000187439"/>
    </source>
</evidence>
<organism evidence="1 2">
    <name type="scientific">Paenibacillus odorifer</name>
    <dbReference type="NCBI Taxonomy" id="189426"/>
    <lineage>
        <taxon>Bacteria</taxon>
        <taxon>Bacillati</taxon>
        <taxon>Bacillota</taxon>
        <taxon>Bacilli</taxon>
        <taxon>Bacillales</taxon>
        <taxon>Paenibacillaceae</taxon>
        <taxon>Paenibacillus</taxon>
    </lineage>
</organism>
<sequence>MTPKNETEEKWKYRRNKKGYVEIWSIEVGPIVIKHSRSFLVDDHFEVFDFNCAKWRGVIMEELLSQLILNGVESEYLDSRLSSIVIKFLY</sequence>
<gene>
    <name evidence="1" type="ORF">BSK52_14545</name>
</gene>
<name>A0A1R0XYD9_9BACL</name>